<dbReference type="Proteomes" id="UP000030748">
    <property type="component" value="Unassembled WGS sequence"/>
</dbReference>
<dbReference type="GO" id="GO:0044183">
    <property type="term" value="F:protein folding chaperone"/>
    <property type="evidence" value="ECO:0000318"/>
    <property type="project" value="GO_Central"/>
</dbReference>
<protein>
    <recommendedName>
        <fullName evidence="4">Clp R domain-containing protein</fullName>
    </recommendedName>
</protein>
<dbReference type="InterPro" id="IPR036628">
    <property type="entry name" value="Clp_N_dom_sf"/>
</dbReference>
<dbReference type="eggNOG" id="KOG1051">
    <property type="taxonomic scope" value="Eukaryota"/>
</dbReference>
<dbReference type="PROSITE" id="PS51903">
    <property type="entry name" value="CLP_R"/>
    <property type="match status" value="1"/>
</dbReference>
<name>A0A022RG23_ERYGU</name>
<reference evidence="5 6" key="1">
    <citation type="journal article" date="2013" name="Proc. Natl. Acad. Sci. U.S.A.">
        <title>Fine-scale variation in meiotic recombination in Mimulus inferred from population shotgun sequencing.</title>
        <authorList>
            <person name="Hellsten U."/>
            <person name="Wright K.M."/>
            <person name="Jenkins J."/>
            <person name="Shu S."/>
            <person name="Yuan Y."/>
            <person name="Wessler S.R."/>
            <person name="Schmutz J."/>
            <person name="Willis J.H."/>
            <person name="Rokhsar D.S."/>
        </authorList>
    </citation>
    <scope>NUCLEOTIDE SEQUENCE [LARGE SCALE GENOMIC DNA]</scope>
    <source>
        <strain evidence="6">cv. DUN x IM62</strain>
    </source>
</reference>
<dbReference type="Gene3D" id="1.10.1780.10">
    <property type="entry name" value="Clp, N-terminal domain"/>
    <property type="match status" value="1"/>
</dbReference>
<keyword evidence="6" id="KW-1185">Reference proteome</keyword>
<organism evidence="5 6">
    <name type="scientific">Erythranthe guttata</name>
    <name type="common">Yellow monkey flower</name>
    <name type="synonym">Mimulus guttatus</name>
    <dbReference type="NCBI Taxonomy" id="4155"/>
    <lineage>
        <taxon>Eukaryota</taxon>
        <taxon>Viridiplantae</taxon>
        <taxon>Streptophyta</taxon>
        <taxon>Embryophyta</taxon>
        <taxon>Tracheophyta</taxon>
        <taxon>Spermatophyta</taxon>
        <taxon>Magnoliopsida</taxon>
        <taxon>eudicotyledons</taxon>
        <taxon>Gunneridae</taxon>
        <taxon>Pentapetalae</taxon>
        <taxon>asterids</taxon>
        <taxon>lamiids</taxon>
        <taxon>Lamiales</taxon>
        <taxon>Phrymaceae</taxon>
        <taxon>Erythranthe</taxon>
    </lineage>
</organism>
<gene>
    <name evidence="5" type="ORF">MIMGU_mgv1a002665mg</name>
</gene>
<dbReference type="InterPro" id="IPR058680">
    <property type="entry name" value="NBD_SMAX1-like"/>
</dbReference>
<dbReference type="PANTHER" id="PTHR43572">
    <property type="entry name" value="CHAPERONE PROTEIN CLPD, CHLOROPLASTIC"/>
    <property type="match status" value="1"/>
</dbReference>
<dbReference type="PANTHER" id="PTHR43572:SF3">
    <property type="entry name" value="PROTEIN SMAX1-LIKE 5"/>
    <property type="match status" value="1"/>
</dbReference>
<feature type="domain" description="Clp R" evidence="4">
    <location>
        <begin position="9"/>
        <end position="178"/>
    </location>
</feature>
<evidence type="ECO:0000313" key="5">
    <source>
        <dbReference type="EMBL" id="EYU38738.1"/>
    </source>
</evidence>
<dbReference type="Pfam" id="PF23569">
    <property type="entry name" value="NBD_SMAX1"/>
    <property type="match status" value="1"/>
</dbReference>
<dbReference type="EMBL" id="KI630480">
    <property type="protein sequence ID" value="EYU38738.1"/>
    <property type="molecule type" value="Genomic_DNA"/>
</dbReference>
<sequence>MRVGANCAAPQTLSEEAASALKHSLILARRRRHAQVTPLHVAATLLMTSSSSSLLRSACLKSQPHHFQQPLQCRALELCFNVALNRLPASPAAHLLHHHHAPPSLSNALVAALKRAQALNRRDCVEHQQNHPLAAVKIELVQLVLSILDDPSVSRVMREAGFSSTCVKTNLLSYPSTENPLLFPPQKPSLKQDMGLVLEVLMGKKRSRNIVIVGEDSATSMAADNLAAELFDKMSERRDLPDEVASAHVINFQFSSLLLKFMNRDEVDMNVADVRKKVESFSAAAASSLGGGRRVMRGNGGEEYSVNYLIAEIGKLGSWYGKSSNLKVCLMATANYQTYIKCQMKKPSLDIQWDLQTVFVPSGAGLGLSLNNNTSDRDAFPANNQNYGFAPRLRSERSCHNGFSFGNGINPEYQPNLDEDKISLTLGNSMHAYRTSTHENYASSVIRMKLVVNYESAPCSGIKRKADCKYRLPSNWKTSRKSVEMEEVSSVCGKREFRSSNLLDLNMKAEEEEDEGGEKTGDVSPVSSDLTRETMIEPDNMNSDAREMVLLSKLRRSFEEAVGGKNVISSFNVEEIVLEKIVQLGGGLYYGDSLLFDEWVRDVFQRSILGLGVVSVIRLCLDGENEISCAEDGFMGTCLPKRIHLSFLG</sequence>
<proteinExistence type="inferred from homology"/>
<evidence type="ECO:0000259" key="4">
    <source>
        <dbReference type="PROSITE" id="PS51903"/>
    </source>
</evidence>
<comment type="similarity">
    <text evidence="1">Belongs to the ClpA/ClpB family.</text>
</comment>
<evidence type="ECO:0000256" key="1">
    <source>
        <dbReference type="ARBA" id="ARBA00008675"/>
    </source>
</evidence>
<dbReference type="AlphaFoldDB" id="A0A022RG23"/>
<dbReference type="STRING" id="4155.A0A022RG23"/>
<keyword evidence="2 3" id="KW-0677">Repeat</keyword>
<dbReference type="InterPro" id="IPR004176">
    <property type="entry name" value="Clp_R_N"/>
</dbReference>
<evidence type="ECO:0000256" key="2">
    <source>
        <dbReference type="ARBA" id="ARBA00022737"/>
    </source>
</evidence>
<dbReference type="InterPro" id="IPR051650">
    <property type="entry name" value="SL_signaling_regulator"/>
</dbReference>
<dbReference type="GO" id="GO:0005634">
    <property type="term" value="C:nucleus"/>
    <property type="evidence" value="ECO:0000318"/>
    <property type="project" value="GO_Central"/>
</dbReference>
<evidence type="ECO:0000313" key="6">
    <source>
        <dbReference type="Proteomes" id="UP000030748"/>
    </source>
</evidence>
<accession>A0A022RG23</accession>
<evidence type="ECO:0000256" key="3">
    <source>
        <dbReference type="PROSITE-ProRule" id="PRU01251"/>
    </source>
</evidence>